<comment type="similarity">
    <text evidence="2 9">Belongs to the CRISPR-associated endoribonuclease Cas2 protein family.</text>
</comment>
<reference evidence="10 11" key="1">
    <citation type="submission" date="2019-10" db="EMBL/GenBank/DDBJ databases">
        <title>Thermopilla bonchosmolovskayae gen. nov., sp. nov., a moderately thermophilic Chloroflexi bacterium from a Chukotka hot spring (Arctic, Russia), representing a novel classis Thermopillaia, which include previously uncultivated lineage OLB14.</title>
        <authorList>
            <person name="Kochetkova T.V."/>
            <person name="Zayulina K.S."/>
            <person name="Zhigarkov V.S."/>
            <person name="Minaev N.V."/>
            <person name="Novikov A."/>
            <person name="Toshchakov S.V."/>
            <person name="Elcheninov A.G."/>
            <person name="Kublanov I.V."/>
        </authorList>
    </citation>
    <scope>NUCLEOTIDE SEQUENCE [LARGE SCALE GENOMIC DNA]</scope>
    <source>
        <strain evidence="10 11">3753O</strain>
    </source>
</reference>
<sequence>MDERWYVVAYDIPDTRRREALAAWLEGWGERVQRSVFEFELRPAEFARMLAGIRTRIDPAADQVRVYHLGARGYRSIEVPAGPPARPRPRWFIV</sequence>
<evidence type="ECO:0000256" key="2">
    <source>
        <dbReference type="ARBA" id="ARBA00009959"/>
    </source>
</evidence>
<evidence type="ECO:0000256" key="8">
    <source>
        <dbReference type="ARBA" id="ARBA00023118"/>
    </source>
</evidence>
<dbReference type="HAMAP" id="MF_01471">
    <property type="entry name" value="Cas2"/>
    <property type="match status" value="1"/>
</dbReference>
<dbReference type="Gene3D" id="3.30.70.240">
    <property type="match status" value="1"/>
</dbReference>
<keyword evidence="4 9" id="KW-0479">Metal-binding</keyword>
<dbReference type="PANTHER" id="PTHR34405:SF3">
    <property type="entry name" value="CRISPR-ASSOCIATED ENDORIBONUCLEASE CAS2 3"/>
    <property type="match status" value="1"/>
</dbReference>
<feature type="binding site" evidence="9">
    <location>
        <position position="11"/>
    </location>
    <ligand>
        <name>Mg(2+)</name>
        <dbReference type="ChEBI" id="CHEBI:18420"/>
        <note>catalytic</note>
    </ligand>
</feature>
<dbReference type="InterPro" id="IPR021127">
    <property type="entry name" value="CRISPR_associated_Cas2"/>
</dbReference>
<dbReference type="InterPro" id="IPR019199">
    <property type="entry name" value="Virulence_VapD/CRISPR_Cas2"/>
</dbReference>
<protein>
    <recommendedName>
        <fullName evidence="9">CRISPR-associated endoribonuclease Cas2</fullName>
        <ecNumber evidence="9">3.1.-.-</ecNumber>
    </recommendedName>
</protein>
<comment type="function">
    <text evidence="9">CRISPR (clustered regularly interspaced short palindromic repeat), is an adaptive immune system that provides protection against mobile genetic elements (viruses, transposable elements and conjugative plasmids). CRISPR clusters contain sequences complementary to antecedent mobile elements and target invading nucleic acids. CRISPR clusters are transcribed and processed into CRISPR RNA (crRNA). Functions as a ssRNA-specific endoribonuclease. Involved in the integration of spacer DNA into the CRISPR cassette.</text>
</comment>
<proteinExistence type="inferred from homology"/>
<dbReference type="Proteomes" id="UP000326331">
    <property type="component" value="Chromosome"/>
</dbReference>
<accession>A0ABX6C4S1</accession>
<keyword evidence="6 9" id="KW-0378">Hydrolase</keyword>
<dbReference type="NCBIfam" id="TIGR01573">
    <property type="entry name" value="cas2"/>
    <property type="match status" value="1"/>
</dbReference>
<keyword evidence="8 9" id="KW-0051">Antiviral defense</keyword>
<keyword evidence="11" id="KW-1185">Reference proteome</keyword>
<keyword evidence="7 9" id="KW-0460">Magnesium</keyword>
<dbReference type="EC" id="3.1.-.-" evidence="9"/>
<dbReference type="GO" id="GO:0004519">
    <property type="term" value="F:endonuclease activity"/>
    <property type="evidence" value="ECO:0007669"/>
    <property type="project" value="UniProtKB-KW"/>
</dbReference>
<comment type="subunit">
    <text evidence="9">Homodimer, forms a heterotetramer with a Cas1 homodimer.</text>
</comment>
<evidence type="ECO:0000256" key="3">
    <source>
        <dbReference type="ARBA" id="ARBA00022722"/>
    </source>
</evidence>
<evidence type="ECO:0000256" key="5">
    <source>
        <dbReference type="ARBA" id="ARBA00022759"/>
    </source>
</evidence>
<evidence type="ECO:0000313" key="10">
    <source>
        <dbReference type="EMBL" id="QFG03693.1"/>
    </source>
</evidence>
<dbReference type="RefSeq" id="WP_158067644.1">
    <property type="nucleotide sequence ID" value="NZ_CP042829.1"/>
</dbReference>
<evidence type="ECO:0000256" key="1">
    <source>
        <dbReference type="ARBA" id="ARBA00001946"/>
    </source>
</evidence>
<name>A0ABX6C4S1_9CHLR</name>
<dbReference type="EMBL" id="CP042829">
    <property type="protein sequence ID" value="QFG03693.1"/>
    <property type="molecule type" value="Genomic_DNA"/>
</dbReference>
<dbReference type="PANTHER" id="PTHR34405">
    <property type="entry name" value="CRISPR-ASSOCIATED ENDORIBONUCLEASE CAS2"/>
    <property type="match status" value="1"/>
</dbReference>
<evidence type="ECO:0000313" key="11">
    <source>
        <dbReference type="Proteomes" id="UP000326331"/>
    </source>
</evidence>
<dbReference type="SUPFAM" id="SSF143430">
    <property type="entry name" value="TTP0101/SSO1404-like"/>
    <property type="match status" value="1"/>
</dbReference>
<evidence type="ECO:0000256" key="7">
    <source>
        <dbReference type="ARBA" id="ARBA00022842"/>
    </source>
</evidence>
<comment type="cofactor">
    <cofactor evidence="1 9">
        <name>Mg(2+)</name>
        <dbReference type="ChEBI" id="CHEBI:18420"/>
    </cofactor>
</comment>
<evidence type="ECO:0000256" key="9">
    <source>
        <dbReference type="HAMAP-Rule" id="MF_01471"/>
    </source>
</evidence>
<dbReference type="CDD" id="cd09725">
    <property type="entry name" value="Cas2_I_II_III"/>
    <property type="match status" value="1"/>
</dbReference>
<keyword evidence="5 9" id="KW-0255">Endonuclease</keyword>
<gene>
    <name evidence="9 10" type="primary">cas2</name>
    <name evidence="10" type="ORF">Tbon_10425</name>
</gene>
<evidence type="ECO:0000256" key="6">
    <source>
        <dbReference type="ARBA" id="ARBA00022801"/>
    </source>
</evidence>
<keyword evidence="3 9" id="KW-0540">Nuclease</keyword>
<organism evidence="10 11">
    <name type="scientific">Tepidiforma bonchosmolovskayae</name>
    <dbReference type="NCBI Taxonomy" id="2601677"/>
    <lineage>
        <taxon>Bacteria</taxon>
        <taxon>Bacillati</taxon>
        <taxon>Chloroflexota</taxon>
        <taxon>Tepidiformia</taxon>
        <taxon>Tepidiformales</taxon>
        <taxon>Tepidiformaceae</taxon>
        <taxon>Tepidiforma</taxon>
    </lineage>
</organism>
<dbReference type="Pfam" id="PF09827">
    <property type="entry name" value="CRISPR_Cas2"/>
    <property type="match status" value="1"/>
</dbReference>
<evidence type="ECO:0000256" key="4">
    <source>
        <dbReference type="ARBA" id="ARBA00022723"/>
    </source>
</evidence>